<dbReference type="Gramene" id="PAN06000">
    <property type="protein sequence ID" value="PAN06000"/>
    <property type="gene ID" value="PAHAL_1G181700"/>
</dbReference>
<name>A0A2S3GP92_9POAL</name>
<feature type="region of interest" description="Disordered" evidence="1">
    <location>
        <begin position="86"/>
        <end position="107"/>
    </location>
</feature>
<sequence>MVCLPSTHLNRPITSNSSNSLPPLLLSLPPPVLRGSGAEAAAAATCQSTLRPSVPIHPRFLPLQLPDQQRCAHCSRSTPVPLPVFTPLAPDDPSATPQLPAPTTGPSLLEARRRPLHQARHRVHLPPRSAACHRPFPPRSAAHRRPLPPGSAARRRPLTLA</sequence>
<protein>
    <submittedName>
        <fullName evidence="2">Uncharacterized protein</fullName>
    </submittedName>
</protein>
<organism evidence="2">
    <name type="scientific">Panicum hallii</name>
    <dbReference type="NCBI Taxonomy" id="206008"/>
    <lineage>
        <taxon>Eukaryota</taxon>
        <taxon>Viridiplantae</taxon>
        <taxon>Streptophyta</taxon>
        <taxon>Embryophyta</taxon>
        <taxon>Tracheophyta</taxon>
        <taxon>Spermatophyta</taxon>
        <taxon>Magnoliopsida</taxon>
        <taxon>Liliopsida</taxon>
        <taxon>Poales</taxon>
        <taxon>Poaceae</taxon>
        <taxon>PACMAD clade</taxon>
        <taxon>Panicoideae</taxon>
        <taxon>Panicodae</taxon>
        <taxon>Paniceae</taxon>
        <taxon>Panicinae</taxon>
        <taxon>Panicum</taxon>
        <taxon>Panicum sect. Panicum</taxon>
    </lineage>
</organism>
<accession>A0A2S3GP92</accession>
<evidence type="ECO:0000313" key="2">
    <source>
        <dbReference type="EMBL" id="PAN06000.1"/>
    </source>
</evidence>
<reference evidence="2" key="1">
    <citation type="submission" date="2018-04" db="EMBL/GenBank/DDBJ databases">
        <title>WGS assembly of Panicum hallii.</title>
        <authorList>
            <person name="Lovell J."/>
            <person name="Jenkins J."/>
            <person name="Lowry D."/>
            <person name="Mamidi S."/>
            <person name="Sreedasyam A."/>
            <person name="Weng X."/>
            <person name="Barry K."/>
            <person name="Bonette J."/>
            <person name="Campitelli B."/>
            <person name="Daum C."/>
            <person name="Gordon S."/>
            <person name="Gould B."/>
            <person name="Lipzen A."/>
            <person name="Macqueen A."/>
            <person name="Palacio-Mejia J."/>
            <person name="Plott C."/>
            <person name="Shakirov E."/>
            <person name="Shu S."/>
            <person name="Yoshinaga Y."/>
            <person name="Zane M."/>
            <person name="Rokhsar D."/>
            <person name="Grimwood J."/>
            <person name="Schmutz J."/>
            <person name="Juenger T."/>
        </authorList>
    </citation>
    <scope>NUCLEOTIDE SEQUENCE [LARGE SCALE GENOMIC DNA]</scope>
    <source>
        <strain evidence="2">FIL2</strain>
    </source>
</reference>
<feature type="region of interest" description="Disordered" evidence="1">
    <location>
        <begin position="120"/>
        <end position="161"/>
    </location>
</feature>
<dbReference type="Proteomes" id="UP000243499">
    <property type="component" value="Chromosome 1"/>
</dbReference>
<evidence type="ECO:0000256" key="1">
    <source>
        <dbReference type="SAM" id="MobiDB-lite"/>
    </source>
</evidence>
<dbReference type="EMBL" id="CM008046">
    <property type="protein sequence ID" value="PAN06000.1"/>
    <property type="molecule type" value="Genomic_DNA"/>
</dbReference>
<gene>
    <name evidence="2" type="ORF">PAHAL_1G181700</name>
</gene>
<dbReference type="AlphaFoldDB" id="A0A2S3GP92"/>
<proteinExistence type="predicted"/>